<gene>
    <name evidence="2" type="ORF">ACFQ04_12515</name>
</gene>
<accession>A0ABW3G8Z0</accession>
<dbReference type="SMART" id="SM00943">
    <property type="entry name" value="Prim-Pol"/>
    <property type="match status" value="1"/>
</dbReference>
<organism evidence="2 3">
    <name type="scientific">Williamsia deligens</name>
    <dbReference type="NCBI Taxonomy" id="321325"/>
    <lineage>
        <taxon>Bacteria</taxon>
        <taxon>Bacillati</taxon>
        <taxon>Actinomycetota</taxon>
        <taxon>Actinomycetes</taxon>
        <taxon>Mycobacteriales</taxon>
        <taxon>Nocardiaceae</taxon>
        <taxon>Williamsia</taxon>
    </lineage>
</organism>
<dbReference type="EMBL" id="JBHTIL010000001">
    <property type="protein sequence ID" value="MFD0926558.1"/>
    <property type="molecule type" value="Genomic_DNA"/>
</dbReference>
<protein>
    <submittedName>
        <fullName evidence="2">Bifunctional DNA primase/polymerase</fullName>
    </submittedName>
</protein>
<proteinExistence type="predicted"/>
<dbReference type="SUPFAM" id="SSF56747">
    <property type="entry name" value="Prim-pol domain"/>
    <property type="match status" value="1"/>
</dbReference>
<evidence type="ECO:0000259" key="1">
    <source>
        <dbReference type="SMART" id="SM00943"/>
    </source>
</evidence>
<dbReference type="Pfam" id="PF09250">
    <property type="entry name" value="Prim-Pol"/>
    <property type="match status" value="1"/>
</dbReference>
<reference evidence="3" key="1">
    <citation type="journal article" date="2019" name="Int. J. Syst. Evol. Microbiol.">
        <title>The Global Catalogue of Microorganisms (GCM) 10K type strain sequencing project: providing services to taxonomists for standard genome sequencing and annotation.</title>
        <authorList>
            <consortium name="The Broad Institute Genomics Platform"/>
            <consortium name="The Broad Institute Genome Sequencing Center for Infectious Disease"/>
            <person name="Wu L."/>
            <person name="Ma J."/>
        </authorList>
    </citation>
    <scope>NUCLEOTIDE SEQUENCE [LARGE SCALE GENOMIC DNA]</scope>
    <source>
        <strain evidence="3">CCUG 50873</strain>
    </source>
</reference>
<dbReference type="CDD" id="cd04859">
    <property type="entry name" value="Prim_Pol"/>
    <property type="match status" value="1"/>
</dbReference>
<keyword evidence="3" id="KW-1185">Reference proteome</keyword>
<evidence type="ECO:0000313" key="2">
    <source>
        <dbReference type="EMBL" id="MFD0926558.1"/>
    </source>
</evidence>
<dbReference type="RefSeq" id="WP_253645574.1">
    <property type="nucleotide sequence ID" value="NZ_BAAAMO010000002.1"/>
</dbReference>
<sequence length="453" mass="49116">MLQPNDSRIDSGVPTSIPDVAGLSLREAALAYAEAGWFVFPLIPGAKGQPVVKFSTESTRDPAQIARWWDEDPDRGIGGHVGRSGAVAFDLDNARLDELPAAIAQGLRSGRVQLSRRDNPDRGHYVFAAEPGAFGNGAGAFRPFGEVRGKNGFIVLAPTPHVKDDGEYRWVQPGPLPPLPEALRACLSTVTAEEVEPLTNEQFDAFVANPDHQRSERTGALDGILAKFEKDVRSGVSSHEALIDALPWAFREVRVGLYPAEEAVRRIQSAFLDSFTWEGRNPDGRTRPTGDEFYRAATWAAARAMQADPAEILERVNRNGAAAVAVDEEAFWTARPELEQLRVFARSRRVGPWAMFGVVLARALATVPPSVVLPPLRGGHGSLNFFAAIVAPSGKGKGTAEAAAEEALITTLRCTRPPWVAVRAYRRSSPTRSAPSKSTCAIRCCTPRPRSTR</sequence>
<comment type="caution">
    <text evidence="2">The sequence shown here is derived from an EMBL/GenBank/DDBJ whole genome shotgun (WGS) entry which is preliminary data.</text>
</comment>
<feature type="domain" description="DNA primase/polymerase bifunctional N-terminal" evidence="1">
    <location>
        <begin position="29"/>
        <end position="183"/>
    </location>
</feature>
<name>A0ABW3G8Z0_9NOCA</name>
<dbReference type="Proteomes" id="UP001597068">
    <property type="component" value="Unassembled WGS sequence"/>
</dbReference>
<dbReference type="InterPro" id="IPR015330">
    <property type="entry name" value="DNA_primase/pol_bifunc_N"/>
</dbReference>
<evidence type="ECO:0000313" key="3">
    <source>
        <dbReference type="Proteomes" id="UP001597068"/>
    </source>
</evidence>